<evidence type="ECO:0000256" key="11">
    <source>
        <dbReference type="ARBA" id="ARBA00022932"/>
    </source>
</evidence>
<dbReference type="Gene3D" id="3.30.70.270">
    <property type="match status" value="1"/>
</dbReference>
<dbReference type="Gene3D" id="3.30.1490.100">
    <property type="entry name" value="DNA polymerase, Y-family, little finger domain"/>
    <property type="match status" value="1"/>
</dbReference>
<keyword evidence="20" id="KW-1185">Reference proteome</keyword>
<feature type="region of interest" description="Disordered" evidence="17">
    <location>
        <begin position="432"/>
        <end position="454"/>
    </location>
</feature>
<comment type="subcellular location">
    <subcellularLocation>
        <location evidence="1 16">Cytoplasm</location>
    </subcellularLocation>
</comment>
<dbReference type="InterPro" id="IPR017961">
    <property type="entry name" value="DNA_pol_Y-fam_little_finger"/>
</dbReference>
<organism evidence="19 20">
    <name type="scientific">Cryptobacterium curtum (strain ATCC 700683 / DSM 15641 / CCUG 43107 / 12-3)</name>
    <dbReference type="NCBI Taxonomy" id="469378"/>
    <lineage>
        <taxon>Bacteria</taxon>
        <taxon>Bacillati</taxon>
        <taxon>Actinomycetota</taxon>
        <taxon>Coriobacteriia</taxon>
        <taxon>Eggerthellales</taxon>
        <taxon>Eggerthellaceae</taxon>
        <taxon>Cryptobacterium</taxon>
    </lineage>
</organism>
<evidence type="ECO:0000313" key="19">
    <source>
        <dbReference type="EMBL" id="ACU94347.1"/>
    </source>
</evidence>
<comment type="catalytic activity">
    <reaction evidence="15 16">
        <text>DNA(n) + a 2'-deoxyribonucleoside 5'-triphosphate = DNA(n+1) + diphosphate</text>
        <dbReference type="Rhea" id="RHEA:22508"/>
        <dbReference type="Rhea" id="RHEA-COMP:17339"/>
        <dbReference type="Rhea" id="RHEA-COMP:17340"/>
        <dbReference type="ChEBI" id="CHEBI:33019"/>
        <dbReference type="ChEBI" id="CHEBI:61560"/>
        <dbReference type="ChEBI" id="CHEBI:173112"/>
        <dbReference type="EC" id="2.7.7.7"/>
    </reaction>
</comment>
<name>C7MN57_CRYCD</name>
<feature type="region of interest" description="Disordered" evidence="17">
    <location>
        <begin position="381"/>
        <end position="406"/>
    </location>
</feature>
<dbReference type="GO" id="GO:0042276">
    <property type="term" value="P:error-prone translesion synthesis"/>
    <property type="evidence" value="ECO:0007669"/>
    <property type="project" value="TreeGrafter"/>
</dbReference>
<comment type="cofactor">
    <cofactor evidence="16">
        <name>Mg(2+)</name>
        <dbReference type="ChEBI" id="CHEBI:18420"/>
    </cofactor>
    <text evidence="16">Binds 2 magnesium ions per subunit.</text>
</comment>
<dbReference type="EC" id="2.7.7.7" evidence="16"/>
<protein>
    <recommendedName>
        <fullName evidence="16">DNA polymerase IV</fullName>
        <shortName evidence="16">Pol IV</shortName>
        <ecNumber evidence="16">2.7.7.7</ecNumber>
    </recommendedName>
</protein>
<dbReference type="EMBL" id="CP001682">
    <property type="protein sequence ID" value="ACU94347.1"/>
    <property type="molecule type" value="Genomic_DNA"/>
</dbReference>
<keyword evidence="9 16" id="KW-0227">DNA damage</keyword>
<evidence type="ECO:0000256" key="6">
    <source>
        <dbReference type="ARBA" id="ARBA00022695"/>
    </source>
</evidence>
<evidence type="ECO:0000256" key="3">
    <source>
        <dbReference type="ARBA" id="ARBA00022457"/>
    </source>
</evidence>
<keyword evidence="12 16" id="KW-0238">DNA-binding</keyword>
<evidence type="ECO:0000256" key="8">
    <source>
        <dbReference type="ARBA" id="ARBA00022723"/>
    </source>
</evidence>
<dbReference type="HOGENOM" id="CLU_012348_1_0_11"/>
<dbReference type="GO" id="GO:0005829">
    <property type="term" value="C:cytosol"/>
    <property type="evidence" value="ECO:0007669"/>
    <property type="project" value="TreeGrafter"/>
</dbReference>
<feature type="binding site" evidence="16">
    <location>
        <position position="33"/>
    </location>
    <ligand>
        <name>Mg(2+)</name>
        <dbReference type="ChEBI" id="CHEBI:18420"/>
    </ligand>
</feature>
<gene>
    <name evidence="16" type="primary">dinB</name>
    <name evidence="19" type="ordered locus">Ccur_06310</name>
</gene>
<keyword evidence="4 16" id="KW-0963">Cytoplasm</keyword>
<dbReference type="Proteomes" id="UP000000954">
    <property type="component" value="Chromosome"/>
</dbReference>
<evidence type="ECO:0000256" key="7">
    <source>
        <dbReference type="ARBA" id="ARBA00022705"/>
    </source>
</evidence>
<dbReference type="InterPro" id="IPR022880">
    <property type="entry name" value="DNApol_IV"/>
</dbReference>
<reference evidence="19 20" key="1">
    <citation type="journal article" date="2009" name="Stand. Genomic Sci.">
        <title>Complete genome sequence of Cryptobacterium curtum type strain (12-3).</title>
        <authorList>
            <person name="Mavrommatis K."/>
            <person name="Pukall R."/>
            <person name="Rohde C."/>
            <person name="Chen F."/>
            <person name="Sims D."/>
            <person name="Brettin T."/>
            <person name="Kuske C."/>
            <person name="Detter J.C."/>
            <person name="Han C."/>
            <person name="Lapidus A."/>
            <person name="Copeland A."/>
            <person name="Glavina Del Rio T."/>
            <person name="Nolan M."/>
            <person name="Lucas S."/>
            <person name="Tice H."/>
            <person name="Cheng J.F."/>
            <person name="Bruce D."/>
            <person name="Goodwin L."/>
            <person name="Pitluck S."/>
            <person name="Ovchinnikova G."/>
            <person name="Pati A."/>
            <person name="Ivanova N."/>
            <person name="Chen A."/>
            <person name="Palaniappan K."/>
            <person name="Chain P."/>
            <person name="D'haeseleer P."/>
            <person name="Goker M."/>
            <person name="Bristow J."/>
            <person name="Eisen J.A."/>
            <person name="Markowitz V."/>
            <person name="Hugenholtz P."/>
            <person name="Rohde M."/>
            <person name="Klenk H.P."/>
            <person name="Kyrpides N.C."/>
        </authorList>
    </citation>
    <scope>NUCLEOTIDE SEQUENCE [LARGE SCALE GENOMIC DNA]</scope>
    <source>
        <strain evidence="20">ATCC 700683 / DSM 15641 / 12-3</strain>
    </source>
</reference>
<dbReference type="CDD" id="cd03586">
    <property type="entry name" value="PolY_Pol_IV_kappa"/>
    <property type="match status" value="1"/>
</dbReference>
<dbReference type="eggNOG" id="COG0389">
    <property type="taxonomic scope" value="Bacteria"/>
</dbReference>
<evidence type="ECO:0000259" key="18">
    <source>
        <dbReference type="PROSITE" id="PS50173"/>
    </source>
</evidence>
<comment type="function">
    <text evidence="14 16">Poorly processive, error-prone DNA polymerase involved in untargeted mutagenesis. Copies undamaged DNA at stalled replication forks, which arise in vivo from mismatched or misaligned primer ends. These misaligned primers can be extended by PolIV. Exhibits no 3'-5' exonuclease (proofreading) activity. May be involved in translesional synthesis, in conjunction with the beta clamp from PolIII.</text>
</comment>
<comment type="subunit">
    <text evidence="16">Monomer.</text>
</comment>
<evidence type="ECO:0000256" key="4">
    <source>
        <dbReference type="ARBA" id="ARBA00022490"/>
    </source>
</evidence>
<dbReference type="NCBIfam" id="NF002677">
    <property type="entry name" value="PRK02406.1"/>
    <property type="match status" value="1"/>
</dbReference>
<dbReference type="FunFam" id="3.40.1170.60:FF:000001">
    <property type="entry name" value="DNA polymerase IV"/>
    <property type="match status" value="1"/>
</dbReference>
<dbReference type="InterPro" id="IPR036775">
    <property type="entry name" value="DNA_pol_Y-fam_lit_finger_sf"/>
</dbReference>
<evidence type="ECO:0000256" key="17">
    <source>
        <dbReference type="SAM" id="MobiDB-lite"/>
    </source>
</evidence>
<dbReference type="Gene3D" id="3.40.1170.60">
    <property type="match status" value="1"/>
</dbReference>
<dbReference type="OrthoDB" id="9808813at2"/>
<dbReference type="GO" id="GO:0009432">
    <property type="term" value="P:SOS response"/>
    <property type="evidence" value="ECO:0007669"/>
    <property type="project" value="TreeGrafter"/>
</dbReference>
<feature type="active site" evidence="16">
    <location>
        <position position="129"/>
    </location>
</feature>
<keyword evidence="11 16" id="KW-0239">DNA-directed DNA polymerase</keyword>
<dbReference type="InterPro" id="IPR001126">
    <property type="entry name" value="UmuC"/>
</dbReference>
<sequence>MLVRHDTKAQPPTDSAQFNLPDEWVGRAIMLLDLDAFFASVEQLDHPAWRGKPVIVGGNPEARGVVSTASYEARTYGVHSAMPSSTAKRLCPNAFWTPGRFSRYREISRQVMSIMEDESPALEQVSIDEAFLDITPSRAQTEHPAAIAQRIQQRVCELGITCSIGLGRSKAVAKTASEAHKPRGLTIVPPGYEETFLAGLPTKAMSGIGPAAQQALRKFGITTLGQVAQADDVILNHVFGKNASLMRDRCRGCDDSPVMHPAGAKSVSNEMSFAVDLTSREDIEAALSTVAAKVGRRMRMNGLVGSTLSLKLRRGDFSIHSAQCHLDIPCDDEYVITPILFDLLDRVWRPGDSVRLVGCALTHIEEVGAPLQETLFDVADEAKPDDSSTTEPNTQAAQRARMKREDVRAGLKAATDSVRNRFGETALQYGSELRTTRNLTGSSSKNPADYRSTR</sequence>
<evidence type="ECO:0000256" key="12">
    <source>
        <dbReference type="ARBA" id="ARBA00023125"/>
    </source>
</evidence>
<dbReference type="GO" id="GO:0003684">
    <property type="term" value="F:damaged DNA binding"/>
    <property type="evidence" value="ECO:0007669"/>
    <property type="project" value="InterPro"/>
</dbReference>
<dbReference type="GO" id="GO:0003887">
    <property type="term" value="F:DNA-directed DNA polymerase activity"/>
    <property type="evidence" value="ECO:0007669"/>
    <property type="project" value="UniProtKB-UniRule"/>
</dbReference>
<dbReference type="KEGG" id="ccu:Ccur_06310"/>
<dbReference type="PANTHER" id="PTHR11076:SF33">
    <property type="entry name" value="DNA POLYMERASE KAPPA"/>
    <property type="match status" value="1"/>
</dbReference>
<evidence type="ECO:0000256" key="13">
    <source>
        <dbReference type="ARBA" id="ARBA00023204"/>
    </source>
</evidence>
<accession>C7MN57</accession>
<feature type="site" description="Substrate discrimination" evidence="16">
    <location>
        <position position="38"/>
    </location>
</feature>
<dbReference type="SUPFAM" id="SSF100879">
    <property type="entry name" value="Lesion bypass DNA polymerase (Y-family), little finger domain"/>
    <property type="match status" value="1"/>
</dbReference>
<dbReference type="STRING" id="469378.Ccur_06310"/>
<dbReference type="PROSITE" id="PS50173">
    <property type="entry name" value="UMUC"/>
    <property type="match status" value="1"/>
</dbReference>
<dbReference type="Gene3D" id="1.10.150.20">
    <property type="entry name" value="5' to 3' exonuclease, C-terminal subdomain"/>
    <property type="match status" value="1"/>
</dbReference>
<dbReference type="GO" id="GO:0006261">
    <property type="term" value="P:DNA-templated DNA replication"/>
    <property type="evidence" value="ECO:0007669"/>
    <property type="project" value="UniProtKB-UniRule"/>
</dbReference>
<dbReference type="InterPro" id="IPR043502">
    <property type="entry name" value="DNA/RNA_pol_sf"/>
</dbReference>
<dbReference type="GO" id="GO:0006281">
    <property type="term" value="P:DNA repair"/>
    <property type="evidence" value="ECO:0007669"/>
    <property type="project" value="UniProtKB-UniRule"/>
</dbReference>
<dbReference type="InterPro" id="IPR043128">
    <property type="entry name" value="Rev_trsase/Diguanyl_cyclase"/>
</dbReference>
<keyword evidence="10 16" id="KW-0460">Magnesium</keyword>
<feature type="binding site" evidence="16">
    <location>
        <position position="128"/>
    </location>
    <ligand>
        <name>Mg(2+)</name>
        <dbReference type="ChEBI" id="CHEBI:18420"/>
    </ligand>
</feature>
<dbReference type="InterPro" id="IPR050116">
    <property type="entry name" value="DNA_polymerase-Y"/>
</dbReference>
<evidence type="ECO:0000256" key="5">
    <source>
        <dbReference type="ARBA" id="ARBA00022679"/>
    </source>
</evidence>
<feature type="compositionally biased region" description="Polar residues" evidence="17">
    <location>
        <begin position="436"/>
        <end position="446"/>
    </location>
</feature>
<dbReference type="GO" id="GO:0000287">
    <property type="term" value="F:magnesium ion binding"/>
    <property type="evidence" value="ECO:0007669"/>
    <property type="project" value="UniProtKB-UniRule"/>
</dbReference>
<keyword evidence="7 16" id="KW-0235">DNA replication</keyword>
<keyword evidence="13 16" id="KW-0234">DNA repair</keyword>
<evidence type="ECO:0000256" key="1">
    <source>
        <dbReference type="ARBA" id="ARBA00004496"/>
    </source>
</evidence>
<keyword evidence="8 16" id="KW-0479">Metal-binding</keyword>
<dbReference type="SUPFAM" id="SSF56672">
    <property type="entry name" value="DNA/RNA polymerases"/>
    <property type="match status" value="1"/>
</dbReference>
<keyword evidence="3 16" id="KW-0515">Mutator protein</keyword>
<evidence type="ECO:0000256" key="9">
    <source>
        <dbReference type="ARBA" id="ARBA00022763"/>
    </source>
</evidence>
<dbReference type="HAMAP" id="MF_01113">
    <property type="entry name" value="DNApol_IV"/>
    <property type="match status" value="1"/>
</dbReference>
<evidence type="ECO:0000256" key="16">
    <source>
        <dbReference type="HAMAP-Rule" id="MF_01113"/>
    </source>
</evidence>
<feature type="domain" description="UmuC" evidence="18">
    <location>
        <begin position="29"/>
        <end position="209"/>
    </location>
</feature>
<evidence type="ECO:0000256" key="2">
    <source>
        <dbReference type="ARBA" id="ARBA00010945"/>
    </source>
</evidence>
<dbReference type="AlphaFoldDB" id="C7MN57"/>
<proteinExistence type="inferred from homology"/>
<dbReference type="Pfam" id="PF11799">
    <property type="entry name" value="IMS_C"/>
    <property type="match status" value="1"/>
</dbReference>
<feature type="compositionally biased region" description="Polar residues" evidence="17">
    <location>
        <begin position="387"/>
        <end position="397"/>
    </location>
</feature>
<dbReference type="PANTHER" id="PTHR11076">
    <property type="entry name" value="DNA REPAIR POLYMERASE UMUC / TRANSFERASE FAMILY MEMBER"/>
    <property type="match status" value="1"/>
</dbReference>
<evidence type="ECO:0000313" key="20">
    <source>
        <dbReference type="Proteomes" id="UP000000954"/>
    </source>
</evidence>
<evidence type="ECO:0000256" key="10">
    <source>
        <dbReference type="ARBA" id="ARBA00022842"/>
    </source>
</evidence>
<dbReference type="Pfam" id="PF00817">
    <property type="entry name" value="IMS"/>
    <property type="match status" value="1"/>
</dbReference>
<keyword evidence="6 16" id="KW-0548">Nucleotidyltransferase</keyword>
<evidence type="ECO:0000256" key="14">
    <source>
        <dbReference type="ARBA" id="ARBA00025589"/>
    </source>
</evidence>
<keyword evidence="5 16" id="KW-0808">Transferase</keyword>
<evidence type="ECO:0000256" key="15">
    <source>
        <dbReference type="ARBA" id="ARBA00049244"/>
    </source>
</evidence>
<comment type="similarity">
    <text evidence="2 16">Belongs to the DNA polymerase type-Y family.</text>
</comment>